<keyword evidence="3" id="KW-0963">Cytoplasm</keyword>
<evidence type="ECO:0000256" key="8">
    <source>
        <dbReference type="ARBA" id="ARBA00046432"/>
    </source>
</evidence>
<dbReference type="WBParaSite" id="TASK_0000973101-mRNA-1">
    <property type="protein sequence ID" value="TASK_0000973101-mRNA-1"/>
    <property type="gene ID" value="TASK_0000973101"/>
</dbReference>
<comment type="subunit">
    <text evidence="8">Component of the translation initiation factor 2B (eIF2B) complex which is a heterodecamer of two sets of five different subunits: alpha, beta, gamma, delta and epsilon. Subunits alpha, beta and delta comprise a regulatory subcomplex and subunits epsilon and gamma comprise a catalytic subcomplex. Within the complex, the hexameric regulatory complex resides at the center, with the two heterodimeric catalytic subcomplexes bound on opposite sides.</text>
</comment>
<evidence type="ECO:0000256" key="6">
    <source>
        <dbReference type="ARBA" id="ARBA00044147"/>
    </source>
</evidence>
<feature type="compositionally biased region" description="Low complexity" evidence="10">
    <location>
        <begin position="68"/>
        <end position="81"/>
    </location>
</feature>
<dbReference type="InterPro" id="IPR000649">
    <property type="entry name" value="IF-2B-related"/>
</dbReference>
<dbReference type="InterPro" id="IPR037171">
    <property type="entry name" value="NagB/RpiA_transferase-like"/>
</dbReference>
<name>A0A0R3WFT8_TAEAS</name>
<dbReference type="InterPro" id="IPR042529">
    <property type="entry name" value="IF_2B-like_C"/>
</dbReference>
<dbReference type="PANTHER" id="PTHR10233:SF14">
    <property type="entry name" value="TRANSLATION INITIATION FACTOR EIF-2B SUBUNIT DELTA"/>
    <property type="match status" value="1"/>
</dbReference>
<dbReference type="Proteomes" id="UP000282613">
    <property type="component" value="Unassembled WGS sequence"/>
</dbReference>
<feature type="region of interest" description="Disordered" evidence="10">
    <location>
        <begin position="57"/>
        <end position="95"/>
    </location>
</feature>
<evidence type="ECO:0000256" key="3">
    <source>
        <dbReference type="ARBA" id="ARBA00022490"/>
    </source>
</evidence>
<keyword evidence="4" id="KW-0396">Initiation factor</keyword>
<dbReference type="Pfam" id="PF01008">
    <property type="entry name" value="IF-2B"/>
    <property type="match status" value="1"/>
</dbReference>
<dbReference type="GO" id="GO:0003743">
    <property type="term" value="F:translation initiation factor activity"/>
    <property type="evidence" value="ECO:0007669"/>
    <property type="project" value="UniProtKB-KW"/>
</dbReference>
<comment type="subcellular location">
    <subcellularLocation>
        <location evidence="1">Cytoplasm</location>
        <location evidence="1">Cytosol</location>
    </subcellularLocation>
</comment>
<reference evidence="13" key="1">
    <citation type="submission" date="2017-02" db="UniProtKB">
        <authorList>
            <consortium name="WormBaseParasite"/>
        </authorList>
    </citation>
    <scope>IDENTIFICATION</scope>
</reference>
<dbReference type="STRING" id="60517.A0A0R3WFT8"/>
<evidence type="ECO:0000256" key="4">
    <source>
        <dbReference type="ARBA" id="ARBA00022540"/>
    </source>
</evidence>
<protein>
    <recommendedName>
        <fullName evidence="6">Translation initiation factor eIF2B subunit delta</fullName>
    </recommendedName>
    <alternativeName>
        <fullName evidence="7">eIF2B GDP-GTP exchange factor subunit delta</fullName>
    </alternativeName>
</protein>
<evidence type="ECO:0000256" key="2">
    <source>
        <dbReference type="ARBA" id="ARBA00007251"/>
    </source>
</evidence>
<dbReference type="GO" id="GO:0005829">
    <property type="term" value="C:cytosol"/>
    <property type="evidence" value="ECO:0007669"/>
    <property type="project" value="UniProtKB-SubCell"/>
</dbReference>
<keyword evidence="5" id="KW-0648">Protein biosynthesis</keyword>
<evidence type="ECO:0000313" key="12">
    <source>
        <dbReference type="Proteomes" id="UP000282613"/>
    </source>
</evidence>
<accession>A0A0R3WFT8</accession>
<reference evidence="11 12" key="2">
    <citation type="submission" date="2018-11" db="EMBL/GenBank/DDBJ databases">
        <authorList>
            <consortium name="Pathogen Informatics"/>
        </authorList>
    </citation>
    <scope>NUCLEOTIDE SEQUENCE [LARGE SCALE GENOMIC DNA]</scope>
</reference>
<dbReference type="Gene3D" id="3.40.50.10470">
    <property type="entry name" value="Translation initiation factor eif-2b, domain 2"/>
    <property type="match status" value="1"/>
</dbReference>
<proteinExistence type="inferred from homology"/>
<evidence type="ECO:0000256" key="9">
    <source>
        <dbReference type="RuleBase" id="RU003814"/>
    </source>
</evidence>
<evidence type="ECO:0000313" key="11">
    <source>
        <dbReference type="EMBL" id="VDK45176.1"/>
    </source>
</evidence>
<feature type="compositionally biased region" description="Basic and acidic residues" evidence="10">
    <location>
        <begin position="13"/>
        <end position="23"/>
    </location>
</feature>
<feature type="region of interest" description="Disordered" evidence="10">
    <location>
        <begin position="118"/>
        <end position="140"/>
    </location>
</feature>
<dbReference type="AlphaFoldDB" id="A0A0R3WFT8"/>
<evidence type="ECO:0000256" key="1">
    <source>
        <dbReference type="ARBA" id="ARBA00004514"/>
    </source>
</evidence>
<dbReference type="EMBL" id="UYRS01019411">
    <property type="protein sequence ID" value="VDK45176.1"/>
    <property type="molecule type" value="Genomic_DNA"/>
</dbReference>
<evidence type="ECO:0000256" key="10">
    <source>
        <dbReference type="SAM" id="MobiDB-lite"/>
    </source>
</evidence>
<evidence type="ECO:0000256" key="7">
    <source>
        <dbReference type="ARBA" id="ARBA00044356"/>
    </source>
</evidence>
<dbReference type="PANTHER" id="PTHR10233">
    <property type="entry name" value="TRANSLATION INITIATION FACTOR EIF-2B"/>
    <property type="match status" value="1"/>
</dbReference>
<comment type="similarity">
    <text evidence="2 9">Belongs to the eIF-2B alpha/beta/delta subunits family.</text>
</comment>
<evidence type="ECO:0000256" key="5">
    <source>
        <dbReference type="ARBA" id="ARBA00022917"/>
    </source>
</evidence>
<gene>
    <name evidence="11" type="ORF">TASK_LOCUS9732</name>
</gene>
<feature type="compositionally biased region" description="Low complexity" evidence="10">
    <location>
        <begin position="127"/>
        <end position="140"/>
    </location>
</feature>
<keyword evidence="12" id="KW-1185">Reference proteome</keyword>
<sequence length="571" mass="63133">MQVAVDPPKTSKSKAELRRERRELQEAQRAAKVAAKAAKQAIAVVMSECISELQSDTSAEPLGDRTRQQQQKQLQQNANKLGAPSAPQERNVRSQSSLILQKISSAEELVSEIQLPIASQPSTPNKSQAATSASAASGGQQALGVMRMDDPAHFKKSIRQLHKKKLQPRPQEPVRVNLFCHLSQPDKRVNVIGQHKLGKISSIHPFFLRLGLELDEGRVGGSNRRCLEFLRATVALILNFNWEEIPGIGGSLARGFHTYFDRHVTFLDQCRPLPVTVRSAVQYIKIMLHRLDSINSPEEVGRFLVLSMKSQLLNAVGSFMDERVHLADRAIANLVAESVPPGGVVCVFGESTVVAKALQVTWETRHQNFTSLVVDCRPRCEGRRMFLRLRKIGIPCEIVHIAALPMVVPKVSLTLLGAHSLLSNGYVIAAMGTAHVANIVASVAHTPVMVCAETYKFWERAQSDAFEFNELGDPDEIWRGLRGTTADWRVPKDPDFVVAKSTHPEAWRELSQRTEGLKNLRLLNLVYDVVPPELVSAVITELGILPTTSVPVVLRVKQASIEATNSFVSTW</sequence>
<feature type="region of interest" description="Disordered" evidence="10">
    <location>
        <begin position="1"/>
        <end position="23"/>
    </location>
</feature>
<evidence type="ECO:0000313" key="13">
    <source>
        <dbReference type="WBParaSite" id="TASK_0000973101-mRNA-1"/>
    </source>
</evidence>
<dbReference type="SUPFAM" id="SSF100950">
    <property type="entry name" value="NagB/RpiA/CoA transferase-like"/>
    <property type="match status" value="1"/>
</dbReference>
<dbReference type="OrthoDB" id="10254737at2759"/>
<organism evidence="13">
    <name type="scientific">Taenia asiatica</name>
    <name type="common">Asian tapeworm</name>
    <dbReference type="NCBI Taxonomy" id="60517"/>
    <lineage>
        <taxon>Eukaryota</taxon>
        <taxon>Metazoa</taxon>
        <taxon>Spiralia</taxon>
        <taxon>Lophotrochozoa</taxon>
        <taxon>Platyhelminthes</taxon>
        <taxon>Cestoda</taxon>
        <taxon>Eucestoda</taxon>
        <taxon>Cyclophyllidea</taxon>
        <taxon>Taeniidae</taxon>
        <taxon>Taenia</taxon>
    </lineage>
</organism>